<name>A0A930VFE1_9ACTN</name>
<evidence type="ECO:0000256" key="3">
    <source>
        <dbReference type="ARBA" id="ARBA00022692"/>
    </source>
</evidence>
<feature type="transmembrane region" description="Helical" evidence="6">
    <location>
        <begin position="103"/>
        <end position="125"/>
    </location>
</feature>
<dbReference type="InterPro" id="IPR017039">
    <property type="entry name" value="Virul_fac_BrkB"/>
</dbReference>
<feature type="transmembrane region" description="Helical" evidence="6">
    <location>
        <begin position="187"/>
        <end position="205"/>
    </location>
</feature>
<dbReference type="AlphaFoldDB" id="A0A930VFE1"/>
<keyword evidence="2" id="KW-1003">Cell membrane</keyword>
<keyword evidence="8" id="KW-1185">Reference proteome</keyword>
<accession>A0A930VFE1</accession>
<sequence length="333" mass="35924">MTGRGPVGRVDAYQRRHRWLGVPIATIYKYGDDQGTYLAVIVTYYALFAVLPLLLLATSILGFVLQGNPDLQAKVLDSALSQFPVIGDQFRRPEGLTGSRTGVVVGSLAALYGAIGLGSAVQNALNVAWQVPRNSRPNPILLRVRGLLVVAFGGLAVLAFTTASVLVSNTTLITWFEGSPLQWLARLVSVLVVGGVLFVIMRLATVRSQRQRTTLPGALVIAVLWHLVQQVGALYVTHILAGAQPVNQTFGLVLGLMAAIFLLSVAGMLGVEINVVLGRRLWPRALLTPFTDAVVLTDADRRAYHGYAAAQRHKGFETVSVEFDEDDDTGWSP</sequence>
<evidence type="ECO:0000256" key="5">
    <source>
        <dbReference type="ARBA" id="ARBA00023136"/>
    </source>
</evidence>
<dbReference type="PANTHER" id="PTHR30213">
    <property type="entry name" value="INNER MEMBRANE PROTEIN YHJD"/>
    <property type="match status" value="1"/>
</dbReference>
<dbReference type="GO" id="GO:0005886">
    <property type="term" value="C:plasma membrane"/>
    <property type="evidence" value="ECO:0007669"/>
    <property type="project" value="UniProtKB-SubCell"/>
</dbReference>
<feature type="transmembrane region" description="Helical" evidence="6">
    <location>
        <begin position="252"/>
        <end position="277"/>
    </location>
</feature>
<reference evidence="7" key="1">
    <citation type="submission" date="2020-11" db="EMBL/GenBank/DDBJ databases">
        <title>Nocardioides sp. nov., isolated from Soil of Cynanchum wilfordii Hemsley rhizosphere.</title>
        <authorList>
            <person name="Lee J.-S."/>
            <person name="Suh M.K."/>
            <person name="Kim J.-S."/>
        </authorList>
    </citation>
    <scope>NUCLEOTIDE SEQUENCE</scope>
    <source>
        <strain evidence="7">KCTC 19275</strain>
    </source>
</reference>
<organism evidence="7 8">
    <name type="scientific">Nocardioides islandensis</name>
    <dbReference type="NCBI Taxonomy" id="433663"/>
    <lineage>
        <taxon>Bacteria</taxon>
        <taxon>Bacillati</taxon>
        <taxon>Actinomycetota</taxon>
        <taxon>Actinomycetes</taxon>
        <taxon>Propionibacteriales</taxon>
        <taxon>Nocardioidaceae</taxon>
        <taxon>Nocardioides</taxon>
    </lineage>
</organism>
<evidence type="ECO:0000256" key="4">
    <source>
        <dbReference type="ARBA" id="ARBA00022989"/>
    </source>
</evidence>
<dbReference type="PANTHER" id="PTHR30213:SF1">
    <property type="entry name" value="INNER MEMBRANE PROTEIN YHJD"/>
    <property type="match status" value="1"/>
</dbReference>
<evidence type="ECO:0000256" key="1">
    <source>
        <dbReference type="ARBA" id="ARBA00004651"/>
    </source>
</evidence>
<proteinExistence type="predicted"/>
<gene>
    <name evidence="7" type="ORF">ISU07_07500</name>
</gene>
<evidence type="ECO:0000313" key="7">
    <source>
        <dbReference type="EMBL" id="MBF4762970.1"/>
    </source>
</evidence>
<protein>
    <submittedName>
        <fullName evidence="7">YihY/virulence factor BrkB family protein</fullName>
    </submittedName>
</protein>
<dbReference type="RefSeq" id="WP_194706168.1">
    <property type="nucleotide sequence ID" value="NZ_JADKPN010000003.1"/>
</dbReference>
<dbReference type="Proteomes" id="UP000640489">
    <property type="component" value="Unassembled WGS sequence"/>
</dbReference>
<feature type="transmembrane region" description="Helical" evidence="6">
    <location>
        <begin position="217"/>
        <end position="240"/>
    </location>
</feature>
<evidence type="ECO:0000256" key="6">
    <source>
        <dbReference type="SAM" id="Phobius"/>
    </source>
</evidence>
<keyword evidence="4 6" id="KW-1133">Transmembrane helix</keyword>
<feature type="transmembrane region" description="Helical" evidence="6">
    <location>
        <begin position="146"/>
        <end position="167"/>
    </location>
</feature>
<keyword evidence="3 6" id="KW-0812">Transmembrane</keyword>
<evidence type="ECO:0000256" key="2">
    <source>
        <dbReference type="ARBA" id="ARBA00022475"/>
    </source>
</evidence>
<comment type="subcellular location">
    <subcellularLocation>
        <location evidence="1">Cell membrane</location>
        <topology evidence="1">Multi-pass membrane protein</topology>
    </subcellularLocation>
</comment>
<evidence type="ECO:0000313" key="8">
    <source>
        <dbReference type="Proteomes" id="UP000640489"/>
    </source>
</evidence>
<comment type="caution">
    <text evidence="7">The sequence shown here is derived from an EMBL/GenBank/DDBJ whole genome shotgun (WGS) entry which is preliminary data.</text>
</comment>
<dbReference type="EMBL" id="JADKPN010000003">
    <property type="protein sequence ID" value="MBF4762970.1"/>
    <property type="molecule type" value="Genomic_DNA"/>
</dbReference>
<feature type="transmembrane region" description="Helical" evidence="6">
    <location>
        <begin position="37"/>
        <end position="65"/>
    </location>
</feature>
<keyword evidence="5 6" id="KW-0472">Membrane</keyword>
<dbReference type="Pfam" id="PF03631">
    <property type="entry name" value="Virul_fac_BrkB"/>
    <property type="match status" value="1"/>
</dbReference>